<feature type="domain" description="Glutamine amidotransferase" evidence="1">
    <location>
        <begin position="21"/>
        <end position="180"/>
    </location>
</feature>
<name>A0A1U9M9H4_9HYPH</name>
<dbReference type="CDD" id="cd01741">
    <property type="entry name" value="GATase1_1"/>
    <property type="match status" value="1"/>
</dbReference>
<dbReference type="PROSITE" id="PS51273">
    <property type="entry name" value="GATASE_TYPE_1"/>
    <property type="match status" value="1"/>
</dbReference>
<reference evidence="2 3" key="1">
    <citation type="submission" date="2016-11" db="EMBL/GenBank/DDBJ databases">
        <title>Comparative genomics of Bartonella apis.</title>
        <authorList>
            <person name="Engel P."/>
        </authorList>
    </citation>
    <scope>NUCLEOTIDE SEQUENCE [LARGE SCALE GENOMIC DNA]</scope>
    <source>
        <strain evidence="2 3">BBC0178</strain>
    </source>
</reference>
<dbReference type="EMBL" id="CP015820">
    <property type="protein sequence ID" value="AQT41958.1"/>
    <property type="molecule type" value="Genomic_DNA"/>
</dbReference>
<evidence type="ECO:0000313" key="2">
    <source>
        <dbReference type="EMBL" id="AQT41958.1"/>
    </source>
</evidence>
<accession>A0A1U9M9H4</accession>
<evidence type="ECO:0000259" key="1">
    <source>
        <dbReference type="Pfam" id="PF00117"/>
    </source>
</evidence>
<dbReference type="AlphaFoldDB" id="A0A1U9M9H4"/>
<dbReference type="SUPFAM" id="SSF52317">
    <property type="entry name" value="Class I glutamine amidotransferase-like"/>
    <property type="match status" value="1"/>
</dbReference>
<dbReference type="OrthoDB" id="9813383at2"/>
<evidence type="ECO:0000313" key="3">
    <source>
        <dbReference type="Proteomes" id="UP000189660"/>
    </source>
</evidence>
<keyword evidence="3" id="KW-1185">Reference proteome</keyword>
<dbReference type="PANTHER" id="PTHR42695:SF5">
    <property type="entry name" value="GLUTAMINE AMIDOTRANSFERASE YLR126C-RELATED"/>
    <property type="match status" value="1"/>
</dbReference>
<dbReference type="GO" id="GO:0003922">
    <property type="term" value="F:GMP synthase (glutamine-hydrolyzing) activity"/>
    <property type="evidence" value="ECO:0007669"/>
    <property type="project" value="UniProtKB-EC"/>
</dbReference>
<dbReference type="InterPro" id="IPR029062">
    <property type="entry name" value="Class_I_gatase-like"/>
</dbReference>
<dbReference type="EC" id="6.3.5.2" evidence="2"/>
<protein>
    <submittedName>
        <fullName evidence="2">GMP synthase (Glutamine-hydrolysing)</fullName>
        <ecNumber evidence="2">6.3.5.2</ecNumber>
    </submittedName>
</protein>
<dbReference type="InterPro" id="IPR017926">
    <property type="entry name" value="GATASE"/>
</dbReference>
<dbReference type="PANTHER" id="PTHR42695">
    <property type="entry name" value="GLUTAMINE AMIDOTRANSFERASE YLR126C-RELATED"/>
    <property type="match status" value="1"/>
</dbReference>
<dbReference type="GO" id="GO:0005829">
    <property type="term" value="C:cytosol"/>
    <property type="evidence" value="ECO:0007669"/>
    <property type="project" value="TreeGrafter"/>
</dbReference>
<dbReference type="Proteomes" id="UP000189660">
    <property type="component" value="Chromosome"/>
</dbReference>
<proteinExistence type="predicted"/>
<sequence>MKTALVLRHLAFENAGLIGNVLGKRGYELKNLDATRDDISAFPVNKADIVIILGGPIGVYDGEHYPFINQELKLIEKSLKIKKPMIGVCLGAQLIASALGAKVQPMGKKEIGFSSLQLTDEGQKSPLSLIGTTPVLHWHGDQFEIPEGAKRLAETGICPNQAFSYENILALQFHLEADLDYFEHWLVGHASELSQAGIDPVDLRNDAKKYQGDLRTKAEKIFNLWCEEVLKNL</sequence>
<gene>
    <name evidence="2" type="ORF">BBC0178_004600</name>
</gene>
<dbReference type="KEGG" id="bapa:BBC0178_004600"/>
<dbReference type="RefSeq" id="WP_078039079.1">
    <property type="nucleotide sequence ID" value="NZ_CP015820.1"/>
</dbReference>
<dbReference type="InterPro" id="IPR044992">
    <property type="entry name" value="ChyE-like"/>
</dbReference>
<dbReference type="Pfam" id="PF00117">
    <property type="entry name" value="GATase"/>
    <property type="match status" value="1"/>
</dbReference>
<organism evidence="2 3">
    <name type="scientific">Bartonella apihabitans</name>
    <dbReference type="NCBI Taxonomy" id="2750929"/>
    <lineage>
        <taxon>Bacteria</taxon>
        <taxon>Pseudomonadati</taxon>
        <taxon>Pseudomonadota</taxon>
        <taxon>Alphaproteobacteria</taxon>
        <taxon>Hyphomicrobiales</taxon>
        <taxon>Bartonellaceae</taxon>
        <taxon>Bartonella</taxon>
    </lineage>
</organism>
<dbReference type="Gene3D" id="3.40.50.880">
    <property type="match status" value="1"/>
</dbReference>
<keyword evidence="2" id="KW-0436">Ligase</keyword>
<dbReference type="NCBIfam" id="NF005458">
    <property type="entry name" value="PRK07053.1"/>
    <property type="match status" value="1"/>
</dbReference>